<sequence>MISKSIWIRALGGTNLLALSVAGVLATTNSAKSEDFVVPSGTTLTDTQIANDGDHVTVEAGAIIDVDGVAIEAADETVTASGINNGVIEGTDGAFDFAGRFGTITNNGIIEGGFGIAVDGGFDTVVNNGTLNATNLGEDAFLADGVSGSFINTGTISAFNGEGVDSSRGIRLKEFISSIDNSGTIEADIGVQIYNGIDSFTNSGSIVGFNDEAVRLSEGFGTFINTGSIKSLSAQPAIDLHGGGDYFNNSGTITGADGIWLGHEGPEMFFINEFVNSGTISGSNGFAIAGALEINKFVNTGKIKSINGNALELEAEMGSFQNGATGEITSDNGIAVKLDSGAVSFSNSGLISGKDGVWLGVDHDVSSFVNDGEIIGTDGLGVSSDLGFGSFTNSGTIQGMYNAVHFVTGGSTFKNLESGNIISTNDNGFSSEGEITNLENAGTIQGSGGIALHDGAYLTQLTNSGTIIGTDWSALGIDGDFNEIINDGVIQSTGDSTAIWVANGGQRLINNGTISAQIDLDGNGVSIDGYIAEITNTGTVNGVGGFWLGEGVGQFSNSGTIQFGRWGGVSSDGDFANFTNSGTIKGILGESNAVRFNGGGKTFLNSASGVIETSIESDQNAVTIAGDAATVNEMDTFRNEGLIRGYGGVWLGANEESTLQKFENSSTIIATHDKSGVGTLGAIKDFFNTGIIRHGEGGIGVYYDKGDNFYNSGTIAGEGETGVAFISGIKKVQNAGTIRGSDLGLFVGGEFSTSLTNTGTIEALSSETRVRAAESTPTIGVGLLDGDISNSGTISGGVGIAFTANGDGRGTVSNAGVIRGTSGLAIDFEYLDGGSAVERDDVLNLLAGSSIDGSVAFGAGQDTLDVTGLGDQSLYLETSGLENFIAADEQLSVFDATSGKVAVVSKSTVSEAGSGGTSKNVSDVTNGIADIVSSNISGGDVEIGDNSTALGYAPTRRQSAAESAATDLAAQYVAPKGHAWISGFGGISGKDQAAVSRSVYGGLIAGTHAQFDKTTKFGGLFGYAASHQDISGGGQTVKTDTAISGLYGQSQIEGLTLSYSLLGGAGWHSSERAVGLETATADFRSWFLSPEIGVALPVYEDNSSAISVGGRIKYIGGVVLGYSETGSSADLTIGDQVISNAELAFDVSSIHVVGQNEHGNIKLNSKLGVSVNSNLGGSSVDVSMLGQDLSSSTPNETYYEAFGSVGLAAPIGEATNISASLNASVGSNGTYSGTAKIQLGGDF</sequence>
<keyword evidence="1" id="KW-0732">Signal</keyword>
<keyword evidence="4" id="KW-1185">Reference proteome</keyword>
<feature type="domain" description="Autotransporter" evidence="2">
    <location>
        <begin position="972"/>
        <end position="1243"/>
    </location>
</feature>
<geneLocation type="plasmid" evidence="4">
    <name>phl2708y3</name>
</geneLocation>
<dbReference type="SUPFAM" id="SSF103515">
    <property type="entry name" value="Autotransporter"/>
    <property type="match status" value="1"/>
</dbReference>
<evidence type="ECO:0000259" key="2">
    <source>
        <dbReference type="PROSITE" id="PS51208"/>
    </source>
</evidence>
<evidence type="ECO:0000313" key="3">
    <source>
        <dbReference type="EMBL" id="AVX06195.1"/>
    </source>
</evidence>
<dbReference type="Gene3D" id="2.40.128.130">
    <property type="entry name" value="Autotransporter beta-domain"/>
    <property type="match status" value="1"/>
</dbReference>
<dbReference type="EMBL" id="CP021332">
    <property type="protein sequence ID" value="AVX06195.1"/>
    <property type="molecule type" value="Genomic_DNA"/>
</dbReference>
<proteinExistence type="predicted"/>
<reference evidence="3 4" key="1">
    <citation type="submission" date="2017-05" db="EMBL/GenBank/DDBJ databases">
        <title>Genome Analysis of Maritalea myrionectae HL2708#5.</title>
        <authorList>
            <consortium name="Cotde Inc.-PKNU"/>
            <person name="Jang D."/>
            <person name="Oh H.-M."/>
        </authorList>
    </citation>
    <scope>NUCLEOTIDE SEQUENCE [LARGE SCALE GENOMIC DNA]</scope>
    <source>
        <strain evidence="3 4">HL2708#5</strain>
        <plasmid evidence="4">phl2708y3</plasmid>
    </source>
</reference>
<feature type="signal peptide" evidence="1">
    <location>
        <begin position="1"/>
        <end position="26"/>
    </location>
</feature>
<organism evidence="3 4">
    <name type="scientific">Maritalea myrionectae</name>
    <dbReference type="NCBI Taxonomy" id="454601"/>
    <lineage>
        <taxon>Bacteria</taxon>
        <taxon>Pseudomonadati</taxon>
        <taxon>Pseudomonadota</taxon>
        <taxon>Alphaproteobacteria</taxon>
        <taxon>Hyphomicrobiales</taxon>
        <taxon>Devosiaceae</taxon>
        <taxon>Maritalea</taxon>
    </lineage>
</organism>
<dbReference type="KEGG" id="mmyr:MXMO3_03692"/>
<dbReference type="InterPro" id="IPR005546">
    <property type="entry name" value="Autotransporte_beta"/>
</dbReference>
<dbReference type="Proteomes" id="UP000258927">
    <property type="component" value="Plasmid pHL2708Y3"/>
</dbReference>
<protein>
    <recommendedName>
        <fullName evidence="2">Autotransporter domain-containing protein</fullName>
    </recommendedName>
</protein>
<evidence type="ECO:0000256" key="1">
    <source>
        <dbReference type="SAM" id="SignalP"/>
    </source>
</evidence>
<dbReference type="SMART" id="SM00869">
    <property type="entry name" value="Autotransporter"/>
    <property type="match status" value="1"/>
</dbReference>
<dbReference type="AlphaFoldDB" id="A0A2R4MJP5"/>
<dbReference type="InterPro" id="IPR036709">
    <property type="entry name" value="Autotransporte_beta_dom_sf"/>
</dbReference>
<dbReference type="PROSITE" id="PS51208">
    <property type="entry name" value="AUTOTRANSPORTER"/>
    <property type="match status" value="1"/>
</dbReference>
<feature type="chain" id="PRO_5015362982" description="Autotransporter domain-containing protein" evidence="1">
    <location>
        <begin position="27"/>
        <end position="1243"/>
    </location>
</feature>
<accession>A0A2R4MJP5</accession>
<name>A0A2R4MJP5_9HYPH</name>
<keyword evidence="3" id="KW-0614">Plasmid</keyword>
<gene>
    <name evidence="3" type="ORF">MXMO3_03692</name>
</gene>
<evidence type="ECO:0000313" key="4">
    <source>
        <dbReference type="Proteomes" id="UP000258927"/>
    </source>
</evidence>